<dbReference type="EMBL" id="KK583630">
    <property type="protein sequence ID" value="KDO17549.1"/>
    <property type="molecule type" value="Genomic_DNA"/>
</dbReference>
<evidence type="ECO:0000313" key="3">
    <source>
        <dbReference type="Proteomes" id="UP000030745"/>
    </source>
</evidence>
<dbReference type="OrthoDB" id="79080at2759"/>
<gene>
    <name evidence="2" type="ORF">SPRG_17060</name>
</gene>
<organism evidence="2 3">
    <name type="scientific">Saprolegnia parasitica (strain CBS 223.65)</name>
    <dbReference type="NCBI Taxonomy" id="695850"/>
    <lineage>
        <taxon>Eukaryota</taxon>
        <taxon>Sar</taxon>
        <taxon>Stramenopiles</taxon>
        <taxon>Oomycota</taxon>
        <taxon>Saprolegniomycetes</taxon>
        <taxon>Saprolegniales</taxon>
        <taxon>Saprolegniaceae</taxon>
        <taxon>Saprolegnia</taxon>
    </lineage>
</organism>
<name>A0A067BGM3_SAPPC</name>
<dbReference type="VEuPathDB" id="FungiDB:SPRG_17060"/>
<reference evidence="2 3" key="1">
    <citation type="journal article" date="2013" name="PLoS Genet.">
        <title>Distinctive expansion of potential virulence genes in the genome of the oomycete fish pathogen Saprolegnia parasitica.</title>
        <authorList>
            <person name="Jiang R.H."/>
            <person name="de Bruijn I."/>
            <person name="Haas B.J."/>
            <person name="Belmonte R."/>
            <person name="Lobach L."/>
            <person name="Christie J."/>
            <person name="van den Ackerveken G."/>
            <person name="Bottin A."/>
            <person name="Bulone V."/>
            <person name="Diaz-Moreno S.M."/>
            <person name="Dumas B."/>
            <person name="Fan L."/>
            <person name="Gaulin E."/>
            <person name="Govers F."/>
            <person name="Grenville-Briggs L.J."/>
            <person name="Horner N.R."/>
            <person name="Levin J.Z."/>
            <person name="Mammella M."/>
            <person name="Meijer H.J."/>
            <person name="Morris P."/>
            <person name="Nusbaum C."/>
            <person name="Oome S."/>
            <person name="Phillips A.J."/>
            <person name="van Rooyen D."/>
            <person name="Rzeszutek E."/>
            <person name="Saraiva M."/>
            <person name="Secombes C.J."/>
            <person name="Seidl M.F."/>
            <person name="Snel B."/>
            <person name="Stassen J.H."/>
            <person name="Sykes S."/>
            <person name="Tripathy S."/>
            <person name="van den Berg H."/>
            <person name="Vega-Arreguin J.C."/>
            <person name="Wawra S."/>
            <person name="Young S.K."/>
            <person name="Zeng Q."/>
            <person name="Dieguez-Uribeondo J."/>
            <person name="Russ C."/>
            <person name="Tyler B.M."/>
            <person name="van West P."/>
        </authorList>
    </citation>
    <scope>NUCLEOTIDE SEQUENCE [LARGE SCALE GENOMIC DNA]</scope>
    <source>
        <strain evidence="2 3">CBS 223.65</strain>
    </source>
</reference>
<dbReference type="RefSeq" id="XP_012211742.1">
    <property type="nucleotide sequence ID" value="XM_012356352.1"/>
</dbReference>
<sequence length="275" mass="31002">MLALTSRTASLKAQLHTRIQHATSRNEAAAHAIAAMQIELKMKAMRIKHAERQVAKMHAVHTLQMKRLIKKDLVHLTRTDSIRSKLDASQSIVNKLQAENDALDEKISLVDDAIGALLKQYEAAIESHATSVQRLFDEQLSMRKVDFEVETVEDVHAIMEDFQYILSQHTPERRFVLKSKHLTLSTLRPTHLTAMSEILVAYLPIKLLPVSVTLHKRVYSKVVRRATMPVLPVAALTPLEQLEYDALGASSDSSYVDPNLHLPSCPRSPAARRWD</sequence>
<dbReference type="AlphaFoldDB" id="A0A067BGM3"/>
<keyword evidence="3" id="KW-1185">Reference proteome</keyword>
<feature type="coiled-coil region" evidence="1">
    <location>
        <begin position="86"/>
        <end position="113"/>
    </location>
</feature>
<evidence type="ECO:0000313" key="2">
    <source>
        <dbReference type="EMBL" id="KDO17549.1"/>
    </source>
</evidence>
<dbReference type="GeneID" id="24138624"/>
<keyword evidence="1" id="KW-0175">Coiled coil</keyword>
<evidence type="ECO:0000256" key="1">
    <source>
        <dbReference type="SAM" id="Coils"/>
    </source>
</evidence>
<dbReference type="Proteomes" id="UP000030745">
    <property type="component" value="Unassembled WGS sequence"/>
</dbReference>
<accession>A0A067BGM3</accession>
<dbReference type="KEGG" id="spar:SPRG_17060"/>
<protein>
    <submittedName>
        <fullName evidence="2">Uncharacterized protein</fullName>
    </submittedName>
</protein>
<proteinExistence type="predicted"/>